<comment type="caution">
    <text evidence="1">The sequence shown here is derived from an EMBL/GenBank/DDBJ whole genome shotgun (WGS) entry which is preliminary data.</text>
</comment>
<proteinExistence type="predicted"/>
<accession>A0A837IUR6</accession>
<name>A0A837IUR6_9LACO</name>
<dbReference type="AlphaFoldDB" id="A0A837IUR6"/>
<sequence>MTFAIMSMNGESANVVQRGEIWRKYSEGKETQAKAREVPWTES</sequence>
<evidence type="ECO:0000313" key="1">
    <source>
        <dbReference type="EMBL" id="KLA46690.1"/>
    </source>
</evidence>
<protein>
    <submittedName>
        <fullName evidence="1">Uncharacterized protein</fullName>
    </submittedName>
</protein>
<dbReference type="EMBL" id="JHAJ01000040">
    <property type="protein sequence ID" value="KLA46690.1"/>
    <property type="molecule type" value="Genomic_DNA"/>
</dbReference>
<organism evidence="1 2">
    <name type="scientific">Ligilactobacillus ruminis</name>
    <dbReference type="NCBI Taxonomy" id="1623"/>
    <lineage>
        <taxon>Bacteria</taxon>
        <taxon>Bacillati</taxon>
        <taxon>Bacillota</taxon>
        <taxon>Bacilli</taxon>
        <taxon>Lactobacillales</taxon>
        <taxon>Lactobacillaceae</taxon>
        <taxon>Ligilactobacillus</taxon>
    </lineage>
</organism>
<gene>
    <name evidence="1" type="ORF">LRB_704</name>
</gene>
<evidence type="ECO:0000313" key="2">
    <source>
        <dbReference type="Proteomes" id="UP000035618"/>
    </source>
</evidence>
<reference evidence="1 2" key="1">
    <citation type="journal article" date="2015" name="BMC Microbiol.">
        <title>Lactobacillus ruminis strains cluster according to their mammalian gut source.</title>
        <authorList>
            <person name="O' Donnell M.M."/>
            <person name="Harris H.M."/>
            <person name="Lynch D.B."/>
            <person name="Ross R.P."/>
            <person name="O'Toole P.W."/>
        </authorList>
    </citation>
    <scope>NUCLEOTIDE SEQUENCE [LARGE SCALE GENOMIC DNA]</scope>
    <source>
        <strain evidence="1 2">ATCC 27780</strain>
    </source>
</reference>
<dbReference type="Proteomes" id="UP000035618">
    <property type="component" value="Unassembled WGS sequence"/>
</dbReference>